<dbReference type="GO" id="GO:0003723">
    <property type="term" value="F:RNA binding"/>
    <property type="evidence" value="ECO:0007669"/>
    <property type="project" value="InterPro"/>
</dbReference>
<proteinExistence type="inferred from homology"/>
<feature type="domain" description="S5 DRBM" evidence="11">
    <location>
        <begin position="123"/>
        <end position="186"/>
    </location>
</feature>
<comment type="caution">
    <text evidence="12">The sequence shown here is derived from an EMBL/GenBank/DDBJ whole genome shotgun (WGS) entry which is preliminary data.</text>
</comment>
<name>A0A8H3HN49_9AGAM</name>
<dbReference type="GO" id="GO:0005763">
    <property type="term" value="C:mitochondrial small ribosomal subunit"/>
    <property type="evidence" value="ECO:0007669"/>
    <property type="project" value="UniProtKB-ARBA"/>
</dbReference>
<evidence type="ECO:0000256" key="5">
    <source>
        <dbReference type="ARBA" id="ARBA00023274"/>
    </source>
</evidence>
<keyword evidence="3 8" id="KW-0689">Ribosomal protein</keyword>
<feature type="region of interest" description="Disordered" evidence="10">
    <location>
        <begin position="17"/>
        <end position="45"/>
    </location>
</feature>
<dbReference type="InterPro" id="IPR013810">
    <property type="entry name" value="Ribosomal_uS5_N"/>
</dbReference>
<dbReference type="InterPro" id="IPR014721">
    <property type="entry name" value="Ribsml_uS5_D2-typ_fold_subgr"/>
</dbReference>
<evidence type="ECO:0000256" key="7">
    <source>
        <dbReference type="ARBA" id="ARBA00041606"/>
    </source>
</evidence>
<dbReference type="Gene3D" id="3.30.230.10">
    <property type="match status" value="1"/>
</dbReference>
<evidence type="ECO:0000256" key="4">
    <source>
        <dbReference type="ARBA" id="ARBA00023128"/>
    </source>
</evidence>
<comment type="similarity">
    <text evidence="2 9">Belongs to the universal ribosomal protein uS5 family.</text>
</comment>
<gene>
    <name evidence="12" type="ORF">RDB_LOCUS155146</name>
</gene>
<dbReference type="PANTHER" id="PTHR48277">
    <property type="entry name" value="MITOCHONDRIAL RIBOSOMAL PROTEIN S5"/>
    <property type="match status" value="1"/>
</dbReference>
<dbReference type="EMBL" id="CAJMXA010003890">
    <property type="protein sequence ID" value="CAE6524234.1"/>
    <property type="molecule type" value="Genomic_DNA"/>
</dbReference>
<organism evidence="12 13">
    <name type="scientific">Rhizoctonia solani</name>
    <dbReference type="NCBI Taxonomy" id="456999"/>
    <lineage>
        <taxon>Eukaryota</taxon>
        <taxon>Fungi</taxon>
        <taxon>Dikarya</taxon>
        <taxon>Basidiomycota</taxon>
        <taxon>Agaricomycotina</taxon>
        <taxon>Agaricomycetes</taxon>
        <taxon>Cantharellales</taxon>
        <taxon>Ceratobasidiaceae</taxon>
        <taxon>Rhizoctonia</taxon>
    </lineage>
</organism>
<dbReference type="GO" id="GO:0006412">
    <property type="term" value="P:translation"/>
    <property type="evidence" value="ECO:0007669"/>
    <property type="project" value="InterPro"/>
</dbReference>
<dbReference type="GO" id="GO:0003735">
    <property type="term" value="F:structural constituent of ribosome"/>
    <property type="evidence" value="ECO:0007669"/>
    <property type="project" value="UniProtKB-UniRule"/>
</dbReference>
<evidence type="ECO:0000313" key="13">
    <source>
        <dbReference type="Proteomes" id="UP000663853"/>
    </source>
</evidence>
<feature type="region of interest" description="Disordered" evidence="10">
    <location>
        <begin position="280"/>
        <end position="303"/>
    </location>
</feature>
<sequence>MSRNLFRVGSALRRSFPSRILSRSNSSSSSSSPPSSDSSKTSTKHSTIFPSLNYVESFPDLSETDIILDEGRTRTFTDDKLVPGKKLTVSLFNTPPLIPPSPPPPAEPSRLSKSPFFDDLQRLHRFPLITKRVVQQTGKGKQPSFYSLVVVGNGRGMVGYGEGKDINVPRSIDKAFVAAVKSMDRVDRFENRTLWGQLEGKFGATHIIMRARPSGHGLACNPYIHQVCKAAGIADISAKVHGSRNGEIHFGRLSASGTNLEPPGMQIVKATIRMLQGGHAPTGMGDGVGGKGKREEAGVGMRGRDAIERERGRLLYEGSSYL</sequence>
<dbReference type="PANTHER" id="PTHR48277:SF1">
    <property type="entry name" value="MITOCHONDRIAL RIBOSOMAL PROTEIN S5"/>
    <property type="match status" value="1"/>
</dbReference>
<evidence type="ECO:0000256" key="3">
    <source>
        <dbReference type="ARBA" id="ARBA00022980"/>
    </source>
</evidence>
<dbReference type="SUPFAM" id="SSF54768">
    <property type="entry name" value="dsRNA-binding domain-like"/>
    <property type="match status" value="1"/>
</dbReference>
<evidence type="ECO:0000256" key="8">
    <source>
        <dbReference type="PROSITE-ProRule" id="PRU00268"/>
    </source>
</evidence>
<dbReference type="Pfam" id="PF00333">
    <property type="entry name" value="Ribosomal_S5"/>
    <property type="match status" value="1"/>
</dbReference>
<dbReference type="Proteomes" id="UP000663853">
    <property type="component" value="Unassembled WGS sequence"/>
</dbReference>
<dbReference type="FunFam" id="3.30.160.20:FF:000022">
    <property type="entry name" value="28S ribosomal protein S5, mitochondrial"/>
    <property type="match status" value="1"/>
</dbReference>
<dbReference type="AlphaFoldDB" id="A0A8H3HN49"/>
<evidence type="ECO:0000313" key="12">
    <source>
        <dbReference type="EMBL" id="CAE6524234.1"/>
    </source>
</evidence>
<accession>A0A8H3HN49</accession>
<comment type="subcellular location">
    <subcellularLocation>
        <location evidence="1">Mitochondrion</location>
    </subcellularLocation>
</comment>
<protein>
    <recommendedName>
        <fullName evidence="6">Small ribosomal subunit protein uS5m</fullName>
    </recommendedName>
    <alternativeName>
        <fullName evidence="7">28S ribosomal protein S5, mitochondrial</fullName>
    </alternativeName>
</protein>
<keyword evidence="4" id="KW-0496">Mitochondrion</keyword>
<dbReference type="Pfam" id="PF03719">
    <property type="entry name" value="Ribosomal_S5_C"/>
    <property type="match status" value="1"/>
</dbReference>
<dbReference type="FunFam" id="3.30.230.10:FF:000002">
    <property type="entry name" value="30S ribosomal protein S5"/>
    <property type="match status" value="1"/>
</dbReference>
<evidence type="ECO:0000256" key="2">
    <source>
        <dbReference type="ARBA" id="ARBA00008945"/>
    </source>
</evidence>
<dbReference type="InterPro" id="IPR020568">
    <property type="entry name" value="Ribosomal_Su5_D2-typ_SF"/>
</dbReference>
<keyword evidence="5 8" id="KW-0687">Ribonucleoprotein</keyword>
<feature type="compositionally biased region" description="Basic and acidic residues" evidence="10">
    <location>
        <begin position="292"/>
        <end position="303"/>
    </location>
</feature>
<evidence type="ECO:0000256" key="6">
    <source>
        <dbReference type="ARBA" id="ARBA00039335"/>
    </source>
</evidence>
<reference evidence="12" key="1">
    <citation type="submission" date="2021-01" db="EMBL/GenBank/DDBJ databases">
        <authorList>
            <person name="Kaushik A."/>
        </authorList>
    </citation>
    <scope>NUCLEOTIDE SEQUENCE</scope>
    <source>
        <strain evidence="12">AG6-10EEA</strain>
    </source>
</reference>
<dbReference type="PROSITE" id="PS50881">
    <property type="entry name" value="S5_DSRBD"/>
    <property type="match status" value="1"/>
</dbReference>
<evidence type="ECO:0000256" key="9">
    <source>
        <dbReference type="RuleBase" id="RU003823"/>
    </source>
</evidence>
<dbReference type="Gene3D" id="3.30.160.20">
    <property type="match status" value="1"/>
</dbReference>
<dbReference type="InterPro" id="IPR005324">
    <property type="entry name" value="Ribosomal_uS5_C"/>
</dbReference>
<evidence type="ECO:0000256" key="1">
    <source>
        <dbReference type="ARBA" id="ARBA00004173"/>
    </source>
</evidence>
<evidence type="ECO:0000256" key="10">
    <source>
        <dbReference type="SAM" id="MobiDB-lite"/>
    </source>
</evidence>
<evidence type="ECO:0000259" key="11">
    <source>
        <dbReference type="PROSITE" id="PS50881"/>
    </source>
</evidence>
<dbReference type="InterPro" id="IPR000851">
    <property type="entry name" value="Ribosomal_uS5"/>
</dbReference>
<dbReference type="GO" id="GO:0005743">
    <property type="term" value="C:mitochondrial inner membrane"/>
    <property type="evidence" value="ECO:0007669"/>
    <property type="project" value="UniProtKB-ARBA"/>
</dbReference>
<dbReference type="SUPFAM" id="SSF54211">
    <property type="entry name" value="Ribosomal protein S5 domain 2-like"/>
    <property type="match status" value="1"/>
</dbReference>